<dbReference type="PROSITE" id="PS50157">
    <property type="entry name" value="ZINC_FINGER_C2H2_2"/>
    <property type="match status" value="3"/>
</dbReference>
<comment type="caution">
    <text evidence="8">The sequence shown here is derived from an EMBL/GenBank/DDBJ whole genome shotgun (WGS) entry which is preliminary data.</text>
</comment>
<gene>
    <name evidence="8" type="ORF">BCR41DRAFT_195376</name>
</gene>
<evidence type="ECO:0000256" key="2">
    <source>
        <dbReference type="ARBA" id="ARBA00022737"/>
    </source>
</evidence>
<dbReference type="GO" id="GO:0008270">
    <property type="term" value="F:zinc ion binding"/>
    <property type="evidence" value="ECO:0007669"/>
    <property type="project" value="UniProtKB-KW"/>
</dbReference>
<dbReference type="FunFam" id="3.30.160.60:FF:000110">
    <property type="entry name" value="Zinc finger protein-like"/>
    <property type="match status" value="1"/>
</dbReference>
<name>A0A1Y2GD62_9FUNG</name>
<evidence type="ECO:0000256" key="4">
    <source>
        <dbReference type="ARBA" id="ARBA00022833"/>
    </source>
</evidence>
<dbReference type="InterPro" id="IPR013087">
    <property type="entry name" value="Znf_C2H2_type"/>
</dbReference>
<evidence type="ECO:0000256" key="5">
    <source>
        <dbReference type="PROSITE-ProRule" id="PRU00042"/>
    </source>
</evidence>
<dbReference type="InParanoid" id="A0A1Y2GD62"/>
<dbReference type="RefSeq" id="XP_021876604.1">
    <property type="nucleotide sequence ID" value="XM_022019840.1"/>
</dbReference>
<dbReference type="SMART" id="SM00355">
    <property type="entry name" value="ZnF_C2H2"/>
    <property type="match status" value="3"/>
</dbReference>
<keyword evidence="1" id="KW-0479">Metal-binding</keyword>
<evidence type="ECO:0000313" key="9">
    <source>
        <dbReference type="Proteomes" id="UP000193648"/>
    </source>
</evidence>
<dbReference type="SUPFAM" id="SSF57667">
    <property type="entry name" value="beta-beta-alpha zinc fingers"/>
    <property type="match status" value="2"/>
</dbReference>
<evidence type="ECO:0000256" key="6">
    <source>
        <dbReference type="SAM" id="MobiDB-lite"/>
    </source>
</evidence>
<dbReference type="InterPro" id="IPR036236">
    <property type="entry name" value="Znf_C2H2_sf"/>
</dbReference>
<dbReference type="STRING" id="64571.A0A1Y2GD62"/>
<dbReference type="EMBL" id="MCFF01000056">
    <property type="protein sequence ID" value="ORZ04558.1"/>
    <property type="molecule type" value="Genomic_DNA"/>
</dbReference>
<dbReference type="GeneID" id="33561685"/>
<dbReference type="PANTHER" id="PTHR23235:SF120">
    <property type="entry name" value="KRUPPEL-LIKE FACTOR 15"/>
    <property type="match status" value="1"/>
</dbReference>
<evidence type="ECO:0000259" key="7">
    <source>
        <dbReference type="PROSITE" id="PS50157"/>
    </source>
</evidence>
<keyword evidence="3 5" id="KW-0863">Zinc-finger</keyword>
<feature type="domain" description="C2H2-type" evidence="7">
    <location>
        <begin position="244"/>
        <end position="277"/>
    </location>
</feature>
<dbReference type="Proteomes" id="UP000193648">
    <property type="component" value="Unassembled WGS sequence"/>
</dbReference>
<keyword evidence="2" id="KW-0677">Repeat</keyword>
<dbReference type="AlphaFoldDB" id="A0A1Y2GD62"/>
<feature type="domain" description="C2H2-type" evidence="7">
    <location>
        <begin position="213"/>
        <end position="238"/>
    </location>
</feature>
<feature type="compositionally biased region" description="Low complexity" evidence="6">
    <location>
        <begin position="138"/>
        <end position="158"/>
    </location>
</feature>
<proteinExistence type="predicted"/>
<keyword evidence="4" id="KW-0862">Zinc</keyword>
<sequence>MANQLSTVSALTSPLMNDSSDLLGNLFSDVDLSLTKSVTPTMVTSSPQMSLDWMSDQLSQNPPFDFSNNNSSSSTAAVHPFSTESSPLLPLIATSPQLDLSLLLSLYDRHQQSLITSLTMKTVAAAMAAVSRQQSTLTTVTSMSTAPAATTQTTPLSTDKNPLKRKSDELESNGDTSSSPRQFACKLCGRAFSRLFNLNTHERTHDRSKARLFACPEKGCKKSFTRKNDLQRHQISIHGVTHIYSCQTCNKPFMRKDELRRHMDLKSCEDDHSDQPSTNDSNKPKDSQ</sequence>
<evidence type="ECO:0000256" key="3">
    <source>
        <dbReference type="ARBA" id="ARBA00022771"/>
    </source>
</evidence>
<feature type="domain" description="C2H2-type" evidence="7">
    <location>
        <begin position="183"/>
        <end position="210"/>
    </location>
</feature>
<protein>
    <recommendedName>
        <fullName evidence="7">C2H2-type domain-containing protein</fullName>
    </recommendedName>
</protein>
<evidence type="ECO:0000256" key="1">
    <source>
        <dbReference type="ARBA" id="ARBA00022723"/>
    </source>
</evidence>
<dbReference type="Pfam" id="PF00096">
    <property type="entry name" value="zf-C2H2"/>
    <property type="match status" value="3"/>
</dbReference>
<dbReference type="GO" id="GO:0000981">
    <property type="term" value="F:DNA-binding transcription factor activity, RNA polymerase II-specific"/>
    <property type="evidence" value="ECO:0007669"/>
    <property type="project" value="TreeGrafter"/>
</dbReference>
<feature type="region of interest" description="Disordered" evidence="6">
    <location>
        <begin position="265"/>
        <end position="288"/>
    </location>
</feature>
<dbReference type="PANTHER" id="PTHR23235">
    <property type="entry name" value="KRUEPPEL-LIKE TRANSCRIPTION FACTOR"/>
    <property type="match status" value="1"/>
</dbReference>
<dbReference type="Gene3D" id="3.30.160.60">
    <property type="entry name" value="Classic Zinc Finger"/>
    <property type="match status" value="3"/>
</dbReference>
<organism evidence="8 9">
    <name type="scientific">Lobosporangium transversale</name>
    <dbReference type="NCBI Taxonomy" id="64571"/>
    <lineage>
        <taxon>Eukaryota</taxon>
        <taxon>Fungi</taxon>
        <taxon>Fungi incertae sedis</taxon>
        <taxon>Mucoromycota</taxon>
        <taxon>Mortierellomycotina</taxon>
        <taxon>Mortierellomycetes</taxon>
        <taxon>Mortierellales</taxon>
        <taxon>Mortierellaceae</taxon>
        <taxon>Lobosporangium</taxon>
    </lineage>
</organism>
<accession>A0A1Y2GD62</accession>
<evidence type="ECO:0000313" key="8">
    <source>
        <dbReference type="EMBL" id="ORZ04558.1"/>
    </source>
</evidence>
<dbReference type="PROSITE" id="PS00028">
    <property type="entry name" value="ZINC_FINGER_C2H2_1"/>
    <property type="match status" value="2"/>
</dbReference>
<dbReference type="OrthoDB" id="8117402at2759"/>
<dbReference type="GO" id="GO:0000978">
    <property type="term" value="F:RNA polymerase II cis-regulatory region sequence-specific DNA binding"/>
    <property type="evidence" value="ECO:0007669"/>
    <property type="project" value="TreeGrafter"/>
</dbReference>
<reference evidence="8 9" key="1">
    <citation type="submission" date="2016-07" db="EMBL/GenBank/DDBJ databases">
        <title>Pervasive Adenine N6-methylation of Active Genes in Fungi.</title>
        <authorList>
            <consortium name="DOE Joint Genome Institute"/>
            <person name="Mondo S.J."/>
            <person name="Dannebaum R.O."/>
            <person name="Kuo R.C."/>
            <person name="Labutti K."/>
            <person name="Haridas S."/>
            <person name="Kuo A."/>
            <person name="Salamov A."/>
            <person name="Ahrendt S.R."/>
            <person name="Lipzen A."/>
            <person name="Sullivan W."/>
            <person name="Andreopoulos W.B."/>
            <person name="Clum A."/>
            <person name="Lindquist E."/>
            <person name="Daum C."/>
            <person name="Ramamoorthy G.K."/>
            <person name="Gryganskyi A."/>
            <person name="Culley D."/>
            <person name="Magnuson J.K."/>
            <person name="James T.Y."/>
            <person name="O'Malley M.A."/>
            <person name="Stajich J.E."/>
            <person name="Spatafora J.W."/>
            <person name="Visel A."/>
            <person name="Grigoriev I.V."/>
        </authorList>
    </citation>
    <scope>NUCLEOTIDE SEQUENCE [LARGE SCALE GENOMIC DNA]</scope>
    <source>
        <strain evidence="8 9">NRRL 3116</strain>
    </source>
</reference>
<feature type="region of interest" description="Disordered" evidence="6">
    <location>
        <begin position="136"/>
        <end position="180"/>
    </location>
</feature>
<keyword evidence="9" id="KW-1185">Reference proteome</keyword>
<feature type="compositionally biased region" description="Basic and acidic residues" evidence="6">
    <location>
        <begin position="265"/>
        <end position="274"/>
    </location>
</feature>